<accession>A0ABQ4FY36</accession>
<keyword evidence="4" id="KW-1185">Reference proteome</keyword>
<evidence type="ECO:0000313" key="3">
    <source>
        <dbReference type="EMBL" id="GIH39724.1"/>
    </source>
</evidence>
<dbReference type="InterPro" id="IPR046253">
    <property type="entry name" value="DUF6286"/>
</dbReference>
<name>A0ABQ4FY36_9ACTN</name>
<evidence type="ECO:0000313" key="4">
    <source>
        <dbReference type="Proteomes" id="UP000603904"/>
    </source>
</evidence>
<organism evidence="3 4">
    <name type="scientific">Microbispora corallina</name>
    <dbReference type="NCBI Taxonomy" id="83302"/>
    <lineage>
        <taxon>Bacteria</taxon>
        <taxon>Bacillati</taxon>
        <taxon>Actinomycetota</taxon>
        <taxon>Actinomycetes</taxon>
        <taxon>Streptosporangiales</taxon>
        <taxon>Streptosporangiaceae</taxon>
        <taxon>Microbispora</taxon>
    </lineage>
</organism>
<gene>
    <name evidence="3" type="ORF">Mco01_27240</name>
</gene>
<comment type="caution">
    <text evidence="3">The sequence shown here is derived from an EMBL/GenBank/DDBJ whole genome shotgun (WGS) entry which is preliminary data.</text>
</comment>
<keyword evidence="1" id="KW-1133">Transmembrane helix</keyword>
<protein>
    <recommendedName>
        <fullName evidence="2">DUF6286 domain-containing protein</fullName>
    </recommendedName>
</protein>
<keyword evidence="1" id="KW-0812">Transmembrane</keyword>
<dbReference type="Pfam" id="PF19803">
    <property type="entry name" value="DUF6286"/>
    <property type="match status" value="1"/>
</dbReference>
<feature type="transmembrane region" description="Helical" evidence="1">
    <location>
        <begin position="87"/>
        <end position="112"/>
    </location>
</feature>
<reference evidence="3 4" key="1">
    <citation type="submission" date="2021-01" db="EMBL/GenBank/DDBJ databases">
        <title>Whole genome shotgun sequence of Microbispora corallina NBRC 16416.</title>
        <authorList>
            <person name="Komaki H."/>
            <person name="Tamura T."/>
        </authorList>
    </citation>
    <scope>NUCLEOTIDE SEQUENCE [LARGE SCALE GENOMIC DNA]</scope>
    <source>
        <strain evidence="3 4">NBRC 16416</strain>
    </source>
</reference>
<evidence type="ECO:0000259" key="2">
    <source>
        <dbReference type="Pfam" id="PF19803"/>
    </source>
</evidence>
<feature type="domain" description="DUF6286" evidence="2">
    <location>
        <begin position="102"/>
        <end position="205"/>
    </location>
</feature>
<evidence type="ECO:0000256" key="1">
    <source>
        <dbReference type="SAM" id="Phobius"/>
    </source>
</evidence>
<proteinExistence type="predicted"/>
<dbReference type="EMBL" id="BOOC01000010">
    <property type="protein sequence ID" value="GIH39724.1"/>
    <property type="molecule type" value="Genomic_DNA"/>
</dbReference>
<dbReference type="Proteomes" id="UP000603904">
    <property type="component" value="Unassembled WGS sequence"/>
</dbReference>
<sequence>MFGRGERLMSVVQEILAGSTAVHVQEERRPPRRDGVRALRPGRRPAAVAVSAALALTGWAATVEAIASMMDRPIMWPAVRRLLATTYAHPAVPAVAVAMILAGAGLVALAVVPGRPRLVPIAADDPLLVIGLTRAGLRRTLSAAARDVEGVRRAQVRILRGRIEVTVVTGTQRVGDLLREVGAAVGDRLSGLGAQGRYEVVVRLRGRRA</sequence>
<keyword evidence="1" id="KW-0472">Membrane</keyword>
<feature type="transmembrane region" description="Helical" evidence="1">
    <location>
        <begin position="46"/>
        <end position="67"/>
    </location>
</feature>